<keyword evidence="4" id="KW-0808">Transferase</keyword>
<dbReference type="PROSITE" id="PS50404">
    <property type="entry name" value="GST_NTER"/>
    <property type="match status" value="1"/>
</dbReference>
<dbReference type="Proteomes" id="UP000094501">
    <property type="component" value="Unassembled WGS sequence"/>
</dbReference>
<evidence type="ECO:0000313" key="4">
    <source>
        <dbReference type="EMBL" id="ODR99810.1"/>
    </source>
</evidence>
<feature type="domain" description="GST C-terminal" evidence="3">
    <location>
        <begin position="89"/>
        <end position="228"/>
    </location>
</feature>
<evidence type="ECO:0000256" key="1">
    <source>
        <dbReference type="ARBA" id="ARBA00011738"/>
    </source>
</evidence>
<dbReference type="InterPro" id="IPR040079">
    <property type="entry name" value="Glutathione_S-Trfase"/>
</dbReference>
<dbReference type="Pfam" id="PF00043">
    <property type="entry name" value="GST_C"/>
    <property type="match status" value="1"/>
</dbReference>
<evidence type="ECO:0000259" key="2">
    <source>
        <dbReference type="PROSITE" id="PS50404"/>
    </source>
</evidence>
<dbReference type="SFLD" id="SFLDS00019">
    <property type="entry name" value="Glutathione_Transferase_(cytos"/>
    <property type="match status" value="1"/>
</dbReference>
<reference evidence="4 5" key="1">
    <citation type="journal article" date="2016" name="Environ. Microbiol.">
        <title>New Methyloceanibacter diversity from North Sea sediments includes methanotroph containing solely the soluble methane monooxygenase.</title>
        <authorList>
            <person name="Vekeman B."/>
            <person name="Kerckhof F.M."/>
            <person name="Cremers G."/>
            <person name="de Vos P."/>
            <person name="Vandamme P."/>
            <person name="Boon N."/>
            <person name="Op den Camp H.J."/>
            <person name="Heylen K."/>
        </authorList>
    </citation>
    <scope>NUCLEOTIDE SEQUENCE [LARGE SCALE GENOMIC DNA]</scope>
    <source>
        <strain evidence="4 5">R-67174</strain>
    </source>
</reference>
<dbReference type="InterPro" id="IPR010987">
    <property type="entry name" value="Glutathione-S-Trfase_C-like"/>
</dbReference>
<dbReference type="Gene3D" id="1.20.1050.10">
    <property type="match status" value="1"/>
</dbReference>
<dbReference type="EMBL" id="LPWG01000010">
    <property type="protein sequence ID" value="ODR99810.1"/>
    <property type="molecule type" value="Genomic_DNA"/>
</dbReference>
<dbReference type="Pfam" id="PF13409">
    <property type="entry name" value="GST_N_2"/>
    <property type="match status" value="1"/>
</dbReference>
<dbReference type="InterPro" id="IPR036282">
    <property type="entry name" value="Glutathione-S-Trfase_C_sf"/>
</dbReference>
<dbReference type="SUPFAM" id="SSF47616">
    <property type="entry name" value="GST C-terminal domain-like"/>
    <property type="match status" value="1"/>
</dbReference>
<name>A0A1E3W212_9HYPH</name>
<dbReference type="RefSeq" id="WP_069436655.1">
    <property type="nucleotide sequence ID" value="NZ_LPWG01000010.1"/>
</dbReference>
<feature type="domain" description="GST N-terminal" evidence="2">
    <location>
        <begin position="1"/>
        <end position="79"/>
    </location>
</feature>
<dbReference type="InterPro" id="IPR004046">
    <property type="entry name" value="GST_C"/>
</dbReference>
<dbReference type="PANTHER" id="PTHR43969">
    <property type="entry name" value="GLUTATHIONE S TRANSFERASE D10, ISOFORM A-RELATED"/>
    <property type="match status" value="1"/>
</dbReference>
<comment type="subunit">
    <text evidence="1">Homodimer.</text>
</comment>
<evidence type="ECO:0000313" key="5">
    <source>
        <dbReference type="Proteomes" id="UP000094501"/>
    </source>
</evidence>
<dbReference type="STRING" id="1774968.AUC68_01290"/>
<protein>
    <submittedName>
        <fullName evidence="4">Glutathione S-transferase</fullName>
    </submittedName>
</protein>
<dbReference type="GO" id="GO:0006749">
    <property type="term" value="P:glutathione metabolic process"/>
    <property type="evidence" value="ECO:0007669"/>
    <property type="project" value="TreeGrafter"/>
</dbReference>
<accession>A0A1E3W212</accession>
<dbReference type="PROSITE" id="PS50405">
    <property type="entry name" value="GST_CTER"/>
    <property type="match status" value="1"/>
</dbReference>
<organism evidence="4 5">
    <name type="scientific">Methyloceanibacter methanicus</name>
    <dbReference type="NCBI Taxonomy" id="1774968"/>
    <lineage>
        <taxon>Bacteria</taxon>
        <taxon>Pseudomonadati</taxon>
        <taxon>Pseudomonadota</taxon>
        <taxon>Alphaproteobacteria</taxon>
        <taxon>Hyphomicrobiales</taxon>
        <taxon>Hyphomicrobiaceae</taxon>
        <taxon>Methyloceanibacter</taxon>
    </lineage>
</organism>
<dbReference type="PANTHER" id="PTHR43969:SF9">
    <property type="entry name" value="GLUTATHIONE S TRANSFERASE D10, ISOFORM A-RELATED"/>
    <property type="match status" value="1"/>
</dbReference>
<dbReference type="InterPro" id="IPR004045">
    <property type="entry name" value="Glutathione_S-Trfase_N"/>
</dbReference>
<proteinExistence type="predicted"/>
<dbReference type="InterPro" id="IPR036249">
    <property type="entry name" value="Thioredoxin-like_sf"/>
</dbReference>
<dbReference type="CDD" id="cd00570">
    <property type="entry name" value="GST_N_family"/>
    <property type="match status" value="1"/>
</dbReference>
<dbReference type="AlphaFoldDB" id="A0A1E3W212"/>
<keyword evidence="5" id="KW-1185">Reference proteome</keyword>
<evidence type="ECO:0000259" key="3">
    <source>
        <dbReference type="PROSITE" id="PS50405"/>
    </source>
</evidence>
<dbReference type="SFLD" id="SFLDG00358">
    <property type="entry name" value="Main_(cytGST)"/>
    <property type="match status" value="1"/>
</dbReference>
<sequence length="228" mass="25705">MANLLHHPLCAYSRSIRLALAECGVEVELNEEKPWEWRPEFLALNPAGTLPVLLPDDEGPIVGAYAISEWLSDTLDERALRGFQPFPGDAAARAEARRLVAWFHDKFHAEVTDYLVVEKVFRRFGPQSTSPDMEAMRAGHDNLRYHMTYIGHLTETRSWLAGDTLSFADLAAAAHLSALDYLGEVPWEEFEPAKNWYALVKSRPSFRSLLQDRVAGFIPAGTYADLDF</sequence>
<dbReference type="OrthoDB" id="9794721at2"/>
<dbReference type="GO" id="GO:0004364">
    <property type="term" value="F:glutathione transferase activity"/>
    <property type="evidence" value="ECO:0007669"/>
    <property type="project" value="TreeGrafter"/>
</dbReference>
<comment type="caution">
    <text evidence="4">The sequence shown here is derived from an EMBL/GenBank/DDBJ whole genome shotgun (WGS) entry which is preliminary data.</text>
</comment>
<gene>
    <name evidence="4" type="ORF">AUC68_01290</name>
</gene>
<dbReference type="SUPFAM" id="SSF52833">
    <property type="entry name" value="Thioredoxin-like"/>
    <property type="match status" value="1"/>
</dbReference>
<dbReference type="Gene3D" id="3.40.30.10">
    <property type="entry name" value="Glutaredoxin"/>
    <property type="match status" value="1"/>
</dbReference>